<keyword evidence="1" id="KW-0812">Transmembrane</keyword>
<keyword evidence="1" id="KW-1133">Transmembrane helix</keyword>
<protein>
    <submittedName>
        <fullName evidence="2">Uncharacterized protein</fullName>
    </submittedName>
</protein>
<dbReference type="EMBL" id="DTGG01000102">
    <property type="protein sequence ID" value="HFZ09124.1"/>
    <property type="molecule type" value="Genomic_DNA"/>
</dbReference>
<reference evidence="2" key="1">
    <citation type="journal article" date="2020" name="mSystems">
        <title>Genome- and Community-Level Interaction Insights into Carbon Utilization and Element Cycling Functions of Hydrothermarchaeota in Hydrothermal Sediment.</title>
        <authorList>
            <person name="Zhou Z."/>
            <person name="Liu Y."/>
            <person name="Xu W."/>
            <person name="Pan J."/>
            <person name="Luo Z.H."/>
            <person name="Li M."/>
        </authorList>
    </citation>
    <scope>NUCLEOTIDE SEQUENCE [LARGE SCALE GENOMIC DNA]</scope>
    <source>
        <strain evidence="2">SpSt-757</strain>
    </source>
</reference>
<feature type="transmembrane region" description="Helical" evidence="1">
    <location>
        <begin position="6"/>
        <end position="26"/>
    </location>
</feature>
<feature type="transmembrane region" description="Helical" evidence="1">
    <location>
        <begin position="62"/>
        <end position="77"/>
    </location>
</feature>
<sequence length="83" mass="9289">MAEAIGSAVGFLLGATIIVYLIATLFKRYAFKKLKEHQKTIISSASSAIVCSLIYYLVSKKFVIWYLVAGVIVFPLMKKKDRN</sequence>
<name>A0A7V3JA81_UNCC3</name>
<accession>A0A7V3JA81</accession>
<keyword evidence="1" id="KW-0472">Membrane</keyword>
<evidence type="ECO:0000256" key="1">
    <source>
        <dbReference type="SAM" id="Phobius"/>
    </source>
</evidence>
<proteinExistence type="predicted"/>
<feature type="transmembrane region" description="Helical" evidence="1">
    <location>
        <begin position="38"/>
        <end position="56"/>
    </location>
</feature>
<organism evidence="2">
    <name type="scientific">candidate division CPR3 bacterium</name>
    <dbReference type="NCBI Taxonomy" id="2268181"/>
    <lineage>
        <taxon>Bacteria</taxon>
        <taxon>Bacteria division CPR3</taxon>
    </lineage>
</organism>
<evidence type="ECO:0000313" key="2">
    <source>
        <dbReference type="EMBL" id="HFZ09124.1"/>
    </source>
</evidence>
<dbReference type="AlphaFoldDB" id="A0A7V3JA81"/>
<comment type="caution">
    <text evidence="2">The sequence shown here is derived from an EMBL/GenBank/DDBJ whole genome shotgun (WGS) entry which is preliminary data.</text>
</comment>
<gene>
    <name evidence="2" type="ORF">ENV41_03215</name>
</gene>